<feature type="compositionally biased region" description="Basic and acidic residues" evidence="1">
    <location>
        <begin position="9"/>
        <end position="18"/>
    </location>
</feature>
<dbReference type="EMBL" id="QFVT01000014">
    <property type="protein sequence ID" value="PYC46430.1"/>
    <property type="molecule type" value="Genomic_DNA"/>
</dbReference>
<dbReference type="Proteomes" id="UP000248012">
    <property type="component" value="Unassembled WGS sequence"/>
</dbReference>
<keyword evidence="3" id="KW-1185">Reference proteome</keyword>
<gene>
    <name evidence="2" type="ORF">DI396_15655</name>
</gene>
<accession>A0A2V4NA40</accession>
<protein>
    <submittedName>
        <fullName evidence="2">Uncharacterized protein</fullName>
    </submittedName>
</protein>
<name>A0A2V4NA40_9RHOB</name>
<proteinExistence type="predicted"/>
<feature type="region of interest" description="Disordered" evidence="1">
    <location>
        <begin position="1"/>
        <end position="23"/>
    </location>
</feature>
<evidence type="ECO:0000256" key="1">
    <source>
        <dbReference type="SAM" id="MobiDB-lite"/>
    </source>
</evidence>
<evidence type="ECO:0000313" key="2">
    <source>
        <dbReference type="EMBL" id="PYC46430.1"/>
    </source>
</evidence>
<dbReference type="AlphaFoldDB" id="A0A2V4NA40"/>
<reference evidence="2 3" key="1">
    <citation type="submission" date="2018-05" db="EMBL/GenBank/DDBJ databases">
        <title>Oceanovita maritima gen. nov., sp. nov., a marine bacterium in the family Rhodobacteraceae isolated from surface seawater of Lundu port Xiamen, China.</title>
        <authorList>
            <person name="Hetharua B.H."/>
            <person name="Min D."/>
            <person name="Liao H."/>
            <person name="Tian Y."/>
        </authorList>
    </citation>
    <scope>NUCLEOTIDE SEQUENCE [LARGE SCALE GENOMIC DNA]</scope>
    <source>
        <strain evidence="2 3">FSX-11</strain>
    </source>
</reference>
<sequence>MRGQSSIEPENRPAHTEQNKTPAARKHLKVLAAGSAAIAIAATGAGLSAQENGGLELTFGLRSELRATDNAELAVTSPGDATFFDTRLSFGLRSVTRRSVLDFNMSGVARFADLPAGSNGGNGFEAPAVRLAYALNNQNSSLKLDADYQQTDLAYLSPLNDDVLAIDDAGNLVLVNDTGTRTRYSYGATLKTGINAPLGLTLSVKRSGFDYEDTVSTSYYDSDRIRVDGKLRFTLAPDTDAFMQLVHTDFEADNALQTHRKSDNISFGLTHEMDETTTVEGSLGYGETVTDNTGGRTTSEGIIAHASITRALADGSIGASYRHEVYANGERDSLHVTREMELPRGSLAFDMGVSKSDFGSAQLVGSVTYNQAMAMGQFNLGVTRSASTNADNEDLIATRLNAGWQYELNETSSLALNAGYFQVEDGGAGTYVSRDRTNLSIAYNHALTEDWLVSTGVELRTSQTAGQSEARSKAIFLSLEREFTIRP</sequence>
<comment type="caution">
    <text evidence="2">The sequence shown here is derived from an EMBL/GenBank/DDBJ whole genome shotgun (WGS) entry which is preliminary data.</text>
</comment>
<organism evidence="2 3">
    <name type="scientific">Litorivita pollutaquae</name>
    <dbReference type="NCBI Taxonomy" id="2200892"/>
    <lineage>
        <taxon>Bacteria</taxon>
        <taxon>Pseudomonadati</taxon>
        <taxon>Pseudomonadota</taxon>
        <taxon>Alphaproteobacteria</taxon>
        <taxon>Rhodobacterales</taxon>
        <taxon>Paracoccaceae</taxon>
        <taxon>Litorivita</taxon>
    </lineage>
</organism>
<evidence type="ECO:0000313" key="3">
    <source>
        <dbReference type="Proteomes" id="UP000248012"/>
    </source>
</evidence>